<keyword evidence="4" id="KW-0963">Cytoplasm</keyword>
<dbReference type="Proteomes" id="UP000193144">
    <property type="component" value="Unassembled WGS sequence"/>
</dbReference>
<dbReference type="GO" id="GO:0005730">
    <property type="term" value="C:nucleolus"/>
    <property type="evidence" value="ECO:0007669"/>
    <property type="project" value="UniProtKB-SubCell"/>
</dbReference>
<dbReference type="STRING" id="1231657.A0A1Y2A859"/>
<reference evidence="12 13" key="1">
    <citation type="submission" date="2016-07" db="EMBL/GenBank/DDBJ databases">
        <title>Pervasive Adenine N6-methylation of Active Genes in Fungi.</title>
        <authorList>
            <consortium name="DOE Joint Genome Institute"/>
            <person name="Mondo S.J."/>
            <person name="Dannebaum R.O."/>
            <person name="Kuo R.C."/>
            <person name="Labutti K."/>
            <person name="Haridas S."/>
            <person name="Kuo A."/>
            <person name="Salamov A."/>
            <person name="Ahrendt S.R."/>
            <person name="Lipzen A."/>
            <person name="Sullivan W."/>
            <person name="Andreopoulos W.B."/>
            <person name="Clum A."/>
            <person name="Lindquist E."/>
            <person name="Daum C."/>
            <person name="Ramamoorthy G.K."/>
            <person name="Gryganskyi A."/>
            <person name="Culley D."/>
            <person name="Magnuson J.K."/>
            <person name="James T.Y."/>
            <person name="O'Malley M.A."/>
            <person name="Stajich J.E."/>
            <person name="Spatafora J.W."/>
            <person name="Visel A."/>
            <person name="Grigoriev I.V."/>
        </authorList>
    </citation>
    <scope>NUCLEOTIDE SEQUENCE [LARGE SCALE GENOMIC DNA]</scope>
    <source>
        <strain evidence="12 13">CBS 115471</strain>
    </source>
</reference>
<dbReference type="EMBL" id="MCFA01000005">
    <property type="protein sequence ID" value="ORY18712.1"/>
    <property type="molecule type" value="Genomic_DNA"/>
</dbReference>
<dbReference type="GO" id="GO:0034475">
    <property type="term" value="P:U4 snRNA 3'-end processing"/>
    <property type="evidence" value="ECO:0007669"/>
    <property type="project" value="TreeGrafter"/>
</dbReference>
<comment type="caution">
    <text evidence="12">The sequence shown here is derived from an EMBL/GenBank/DDBJ whole genome shotgun (WGS) entry which is preliminary data.</text>
</comment>
<dbReference type="PANTHER" id="PTHR11097">
    <property type="entry name" value="EXOSOME COMPLEX EXONUCLEASE RIBOSOMAL RNA PROCESSING PROTEIN"/>
    <property type="match status" value="1"/>
</dbReference>
<protein>
    <recommendedName>
        <fullName evidence="9">Ribosomal RNA-processing protein 43</fullName>
    </recommendedName>
</protein>
<dbReference type="OrthoDB" id="45882at2759"/>
<sequence length="350" mass="37456">MASANTATSTPALSFPRPIFAAISPHSFLQAHLSNPTAPNKAFRANGRSAHEFRTPGIKTGALTHCHGSAVVRVGNTSVVCGVRGEILRAEDIADPPSSTPDTGNEVHEDGGDDELDSLRLLVPNLELNTGSTPSNIPGSAPSSTAQTLITRIRSLLLSTRILRARDLRIVYTPPPATPDEVPDRQVKAYWTLYVDIMFISLDGNAFDSAWLAVLAALRDTRLPKAFFDQEMETILCSDIPSEAAPLKLRGCPVASTFAVFDGWKDGDATEGTEDWVLSDPDAFEEGVCQESVCVVVDCVGGRGSGQEQIRRIEKSGGGVVGREEMRGLVKRSVDRWTICEGVLKGVGSA</sequence>
<accession>A0A1Y2A859</accession>
<evidence type="ECO:0000256" key="4">
    <source>
        <dbReference type="ARBA" id="ARBA00022490"/>
    </source>
</evidence>
<keyword evidence="5" id="KW-0698">rRNA processing</keyword>
<dbReference type="AlphaFoldDB" id="A0A1Y2A859"/>
<name>A0A1Y2A859_9PLEO</name>
<evidence type="ECO:0000256" key="10">
    <source>
        <dbReference type="SAM" id="MobiDB-lite"/>
    </source>
</evidence>
<dbReference type="GO" id="GO:0000176">
    <property type="term" value="C:nuclear exosome (RNase complex)"/>
    <property type="evidence" value="ECO:0007669"/>
    <property type="project" value="UniProtKB-ARBA"/>
</dbReference>
<dbReference type="GO" id="GO:0034473">
    <property type="term" value="P:U1 snRNA 3'-end processing"/>
    <property type="evidence" value="ECO:0007669"/>
    <property type="project" value="TreeGrafter"/>
</dbReference>
<dbReference type="GO" id="GO:0034476">
    <property type="term" value="P:U5 snRNA 3'-end processing"/>
    <property type="evidence" value="ECO:0007669"/>
    <property type="project" value="TreeGrafter"/>
</dbReference>
<dbReference type="GO" id="GO:0071035">
    <property type="term" value="P:nuclear polyadenylation-dependent rRNA catabolic process"/>
    <property type="evidence" value="ECO:0007669"/>
    <property type="project" value="TreeGrafter"/>
</dbReference>
<gene>
    <name evidence="12" type="ORF">BCR34DRAFT_528606</name>
</gene>
<dbReference type="GO" id="GO:0071028">
    <property type="term" value="P:nuclear mRNA surveillance"/>
    <property type="evidence" value="ECO:0007669"/>
    <property type="project" value="TreeGrafter"/>
</dbReference>
<evidence type="ECO:0000259" key="11">
    <source>
        <dbReference type="Pfam" id="PF01138"/>
    </source>
</evidence>
<organism evidence="12 13">
    <name type="scientific">Clohesyomyces aquaticus</name>
    <dbReference type="NCBI Taxonomy" id="1231657"/>
    <lineage>
        <taxon>Eukaryota</taxon>
        <taxon>Fungi</taxon>
        <taxon>Dikarya</taxon>
        <taxon>Ascomycota</taxon>
        <taxon>Pezizomycotina</taxon>
        <taxon>Dothideomycetes</taxon>
        <taxon>Pleosporomycetidae</taxon>
        <taxon>Pleosporales</taxon>
        <taxon>Lindgomycetaceae</taxon>
        <taxon>Clohesyomyces</taxon>
    </lineage>
</organism>
<feature type="domain" description="Exoribonuclease phosphorolytic" evidence="11">
    <location>
        <begin position="52"/>
        <end position="224"/>
    </location>
</feature>
<keyword evidence="6" id="KW-0271">Exosome</keyword>
<evidence type="ECO:0000256" key="6">
    <source>
        <dbReference type="ARBA" id="ARBA00022835"/>
    </source>
</evidence>
<dbReference type="GO" id="GO:0016075">
    <property type="term" value="P:rRNA catabolic process"/>
    <property type="evidence" value="ECO:0007669"/>
    <property type="project" value="TreeGrafter"/>
</dbReference>
<dbReference type="InterPro" id="IPR020568">
    <property type="entry name" value="Ribosomal_Su5_D2-typ_SF"/>
</dbReference>
<evidence type="ECO:0000256" key="9">
    <source>
        <dbReference type="ARBA" id="ARBA00030617"/>
    </source>
</evidence>
<evidence type="ECO:0000256" key="3">
    <source>
        <dbReference type="ARBA" id="ARBA00006678"/>
    </source>
</evidence>
<dbReference type="SUPFAM" id="SSF55666">
    <property type="entry name" value="Ribonuclease PH domain 2-like"/>
    <property type="match status" value="1"/>
</dbReference>
<dbReference type="GO" id="GO:0000467">
    <property type="term" value="P:exonucleolytic trimming to generate mature 3'-end of 5.8S rRNA from tricistronic rRNA transcript (SSU-rRNA, 5.8S rRNA, LSU-rRNA)"/>
    <property type="evidence" value="ECO:0007669"/>
    <property type="project" value="TreeGrafter"/>
</dbReference>
<evidence type="ECO:0000256" key="8">
    <source>
        <dbReference type="ARBA" id="ARBA00023242"/>
    </source>
</evidence>
<dbReference type="InterPro" id="IPR027408">
    <property type="entry name" value="PNPase/RNase_PH_dom_sf"/>
</dbReference>
<evidence type="ECO:0000256" key="7">
    <source>
        <dbReference type="ARBA" id="ARBA00022884"/>
    </source>
</evidence>
<dbReference type="InterPro" id="IPR001247">
    <property type="entry name" value="ExoRNase_PH_dom1"/>
</dbReference>
<dbReference type="InterPro" id="IPR036345">
    <property type="entry name" value="ExoRNase_PH_dom2_sf"/>
</dbReference>
<dbReference type="PANTHER" id="PTHR11097:SF9">
    <property type="entry name" value="EXOSOME COMPLEX COMPONENT RRP43"/>
    <property type="match status" value="1"/>
</dbReference>
<evidence type="ECO:0000256" key="2">
    <source>
        <dbReference type="ARBA" id="ARBA00004604"/>
    </source>
</evidence>
<dbReference type="Pfam" id="PF01138">
    <property type="entry name" value="RNase_PH"/>
    <property type="match status" value="1"/>
</dbReference>
<keyword evidence="7" id="KW-0694">RNA-binding</keyword>
<evidence type="ECO:0000256" key="1">
    <source>
        <dbReference type="ARBA" id="ARBA00004496"/>
    </source>
</evidence>
<evidence type="ECO:0000313" key="12">
    <source>
        <dbReference type="EMBL" id="ORY18712.1"/>
    </source>
</evidence>
<proteinExistence type="inferred from homology"/>
<dbReference type="GO" id="GO:0035925">
    <property type="term" value="F:mRNA 3'-UTR AU-rich region binding"/>
    <property type="evidence" value="ECO:0007669"/>
    <property type="project" value="TreeGrafter"/>
</dbReference>
<keyword evidence="13" id="KW-1185">Reference proteome</keyword>
<evidence type="ECO:0000256" key="5">
    <source>
        <dbReference type="ARBA" id="ARBA00022552"/>
    </source>
</evidence>
<dbReference type="InterPro" id="IPR050590">
    <property type="entry name" value="Exosome_comp_Rrp42_subfam"/>
</dbReference>
<feature type="region of interest" description="Disordered" evidence="10">
    <location>
        <begin position="91"/>
        <end position="114"/>
    </location>
</feature>
<dbReference type="GO" id="GO:0071038">
    <property type="term" value="P:TRAMP-dependent tRNA surveillance pathway"/>
    <property type="evidence" value="ECO:0007669"/>
    <property type="project" value="TreeGrafter"/>
</dbReference>
<keyword evidence="8" id="KW-0539">Nucleus</keyword>
<dbReference type="Gene3D" id="3.30.230.70">
    <property type="entry name" value="GHMP Kinase, N-terminal domain"/>
    <property type="match status" value="1"/>
</dbReference>
<comment type="similarity">
    <text evidence="3">Belongs to the RNase PH family.</text>
</comment>
<comment type="subcellular location">
    <subcellularLocation>
        <location evidence="1">Cytoplasm</location>
    </subcellularLocation>
    <subcellularLocation>
        <location evidence="2">Nucleus</location>
        <location evidence="2">Nucleolus</location>
    </subcellularLocation>
</comment>
<evidence type="ECO:0000313" key="13">
    <source>
        <dbReference type="Proteomes" id="UP000193144"/>
    </source>
</evidence>
<dbReference type="SUPFAM" id="SSF54211">
    <property type="entry name" value="Ribosomal protein S5 domain 2-like"/>
    <property type="match status" value="1"/>
</dbReference>
<dbReference type="GO" id="GO:0000177">
    <property type="term" value="C:cytoplasmic exosome (RNase complex)"/>
    <property type="evidence" value="ECO:0007669"/>
    <property type="project" value="TreeGrafter"/>
</dbReference>